<dbReference type="RefSeq" id="WP_310328046.1">
    <property type="nucleotide sequence ID" value="NZ_JAVDXV010000003.1"/>
</dbReference>
<evidence type="ECO:0000259" key="2">
    <source>
        <dbReference type="Pfam" id="PF05170"/>
    </source>
</evidence>
<dbReference type="EMBL" id="JAVDXV010000003">
    <property type="protein sequence ID" value="MDR7332924.1"/>
    <property type="molecule type" value="Genomic_DNA"/>
</dbReference>
<dbReference type="Proteomes" id="UP001180825">
    <property type="component" value="Unassembled WGS sequence"/>
</dbReference>
<evidence type="ECO:0000256" key="1">
    <source>
        <dbReference type="SAM" id="MobiDB-lite"/>
    </source>
</evidence>
<organism evidence="3 4">
    <name type="scientific">Roseateles asaccharophilus</name>
    <dbReference type="NCBI Taxonomy" id="582607"/>
    <lineage>
        <taxon>Bacteria</taxon>
        <taxon>Pseudomonadati</taxon>
        <taxon>Pseudomonadota</taxon>
        <taxon>Betaproteobacteria</taxon>
        <taxon>Burkholderiales</taxon>
        <taxon>Sphaerotilaceae</taxon>
        <taxon>Roseateles</taxon>
    </lineage>
</organism>
<sequence>MKTKRIVLATGGVLLLTAIAVAVLDWQGWPGLAPRLAERAGHGLQVDGGTRVHLIWNPRLASPQLRVLAADGQPLADARDVQLAWRWSDIWAWHRGGEPLRLRRVQAESLALDWQRDAQGRTPWPVQPRGGDRTQPTPIPKIDELVIRNGTAKLDDAPVQLKADARFSTQADGRWKAGMQGQLRGQQLKLEAEADQGLALLSAPEAGQPPVKLRAELSHGPERLAFNGTAASLLDARALDGQLQVRGRSLAAVGKPFGVTLPTTPAFDLAGRLQHASGLWQLGGVKARIGDSRLGGDFAFDTRPARPQLTGTLRGGPLRLADLGPAVGTDKEPARPGRVLPDRKLDIPSLKNMDARVAIALTQLDLGTQTLEPLAPVNASLVLEGGVLTLNQLNAGIAGGEVTGQVRLDARNDTPLWQANLGVRGMAVERWLKPDVKPLTDSPITGRMQGDLNVQGRGASMAALLGSLDGPVRVRIENGSLSHLLTEAVGLDVAQGLGLLFRGDKNLPLHCARVDGRFQAGVLRPRTAVVDNKDSRLDLDGRVSLSNETLDLRVVAKPKDFSPLSLRAPVRVQGTLADPRVALEGKKLAGRGVAAVALGTLATPAAALLAFVDPGEDVPPVDCTLTPRASEPPRAAASIDRKKG</sequence>
<protein>
    <submittedName>
        <fullName evidence="3">Uncharacterized protein involved in outer membrane biogenesis</fullName>
    </submittedName>
</protein>
<comment type="caution">
    <text evidence="3">The sequence shown here is derived from an EMBL/GenBank/DDBJ whole genome shotgun (WGS) entry which is preliminary data.</text>
</comment>
<evidence type="ECO:0000313" key="4">
    <source>
        <dbReference type="Proteomes" id="UP001180825"/>
    </source>
</evidence>
<dbReference type="Pfam" id="PF05170">
    <property type="entry name" value="AsmA"/>
    <property type="match status" value="1"/>
</dbReference>
<keyword evidence="4" id="KW-1185">Reference proteome</keyword>
<dbReference type="InterPro" id="IPR052894">
    <property type="entry name" value="AsmA-related"/>
</dbReference>
<feature type="domain" description="AsmA" evidence="2">
    <location>
        <begin position="179"/>
        <end position="526"/>
    </location>
</feature>
<proteinExistence type="predicted"/>
<feature type="region of interest" description="Disordered" evidence="1">
    <location>
        <begin position="118"/>
        <end position="139"/>
    </location>
</feature>
<reference evidence="3 4" key="1">
    <citation type="submission" date="2023-07" db="EMBL/GenBank/DDBJ databases">
        <title>Sorghum-associated microbial communities from plants grown in Nebraska, USA.</title>
        <authorList>
            <person name="Schachtman D."/>
        </authorList>
    </citation>
    <scope>NUCLEOTIDE SEQUENCE [LARGE SCALE GENOMIC DNA]</scope>
    <source>
        <strain evidence="3 4">BE316</strain>
    </source>
</reference>
<dbReference type="InterPro" id="IPR007844">
    <property type="entry name" value="AsmA"/>
</dbReference>
<dbReference type="PANTHER" id="PTHR30441">
    <property type="entry name" value="DUF748 DOMAIN-CONTAINING PROTEIN"/>
    <property type="match status" value="1"/>
</dbReference>
<feature type="compositionally biased region" description="Low complexity" evidence="1">
    <location>
        <begin position="627"/>
        <end position="638"/>
    </location>
</feature>
<evidence type="ECO:0000313" key="3">
    <source>
        <dbReference type="EMBL" id="MDR7332924.1"/>
    </source>
</evidence>
<accession>A0ABU2A6U7</accession>
<gene>
    <name evidence="3" type="ORF">J2X21_002057</name>
</gene>
<dbReference type="PANTHER" id="PTHR30441:SF9">
    <property type="entry name" value="ASMA FAMILY PROTEIN YHJG"/>
    <property type="match status" value="1"/>
</dbReference>
<feature type="region of interest" description="Disordered" evidence="1">
    <location>
        <begin position="624"/>
        <end position="644"/>
    </location>
</feature>
<name>A0ABU2A6U7_9BURK</name>